<sequence length="297" mass="31956">MLKVATHNGTFHADDVFAFAILRAASAGHIELVRSRDQQALDAAEVVFDVGGTYDPVNRRYDHHMRDKPLRPNAEPYSSAGLVWRDFGEAAIAHLLPGISPQAVLRVLEMVDCGLVRDVDLMDNGAMTPTPGHFSTVIEAFNSTFSEIGRDETATFMQAADMASSVLQRTCARAWASVQAEATVAEAARNSSDPRILVLDSRVPWEDAVYDLGLDQTLYVVRPAGAAWTCSAVPPERGSFAQRHPLPEAWGGLRDEAIAALTGVPDATFCHPARFVCGARSKDGAVALARIAASTPT</sequence>
<dbReference type="STRING" id="272627.CCC_00662"/>
<dbReference type="GO" id="GO:0005737">
    <property type="term" value="C:cytoplasm"/>
    <property type="evidence" value="ECO:0007669"/>
    <property type="project" value="TreeGrafter"/>
</dbReference>
<comment type="caution">
    <text evidence="2">The sequence shown here is derived from an EMBL/GenBank/DDBJ whole genome shotgun (WGS) entry which is preliminary data.</text>
</comment>
<dbReference type="InterPro" id="IPR003226">
    <property type="entry name" value="MYG1_exonuclease"/>
</dbReference>
<protein>
    <submittedName>
        <fullName evidence="2">MYG1 protein</fullName>
    </submittedName>
</protein>
<dbReference type="EMBL" id="JXSL01000030">
    <property type="protein sequence ID" value="KIL97601.1"/>
    <property type="molecule type" value="Genomic_DNA"/>
</dbReference>
<proteinExistence type="inferred from homology"/>
<dbReference type="PANTHER" id="PTHR11215:SF1">
    <property type="entry name" value="MYG1 EXONUCLEASE"/>
    <property type="match status" value="1"/>
</dbReference>
<dbReference type="PANTHER" id="PTHR11215">
    <property type="entry name" value="METAL DEPENDENT HYDROLASE - RELATED"/>
    <property type="match status" value="1"/>
</dbReference>
<dbReference type="Pfam" id="PF03690">
    <property type="entry name" value="MYG1_exonuc"/>
    <property type="match status" value="1"/>
</dbReference>
<evidence type="ECO:0000313" key="3">
    <source>
        <dbReference type="Proteomes" id="UP000031971"/>
    </source>
</evidence>
<name>A0A0C2UXT1_PARME</name>
<evidence type="ECO:0000313" key="2">
    <source>
        <dbReference type="EMBL" id="KIL97601.1"/>
    </source>
</evidence>
<dbReference type="OrthoDB" id="183622at2"/>
<organism evidence="2 3">
    <name type="scientific">Paramagnetospirillum magnetotacticum MS-1</name>
    <dbReference type="NCBI Taxonomy" id="272627"/>
    <lineage>
        <taxon>Bacteria</taxon>
        <taxon>Pseudomonadati</taxon>
        <taxon>Pseudomonadota</taxon>
        <taxon>Alphaproteobacteria</taxon>
        <taxon>Rhodospirillales</taxon>
        <taxon>Magnetospirillaceae</taxon>
        <taxon>Paramagnetospirillum</taxon>
    </lineage>
</organism>
<reference evidence="2 3" key="1">
    <citation type="submission" date="2015-01" db="EMBL/GenBank/DDBJ databases">
        <title>Genome Sequence of Magnetospirillum magnetotacticum Strain MS-1.</title>
        <authorList>
            <person name="Marinov G.K."/>
            <person name="Smalley M.D."/>
            <person name="DeSalvo G."/>
        </authorList>
    </citation>
    <scope>NUCLEOTIDE SEQUENCE [LARGE SCALE GENOMIC DNA]</scope>
    <source>
        <strain evidence="2 3">MS-1</strain>
    </source>
</reference>
<dbReference type="RefSeq" id="WP_009870523.1">
    <property type="nucleotide sequence ID" value="NZ_JXSL01000030.1"/>
</dbReference>
<accession>A0A0C2UXT1</accession>
<dbReference type="Proteomes" id="UP000031971">
    <property type="component" value="Unassembled WGS sequence"/>
</dbReference>
<dbReference type="AlphaFoldDB" id="A0A0C2UXT1"/>
<gene>
    <name evidence="2" type="ORF">CCC_00662</name>
</gene>
<comment type="similarity">
    <text evidence="1">Belongs to the MYG1 family.</text>
</comment>
<evidence type="ECO:0000256" key="1">
    <source>
        <dbReference type="ARBA" id="ARBA00010105"/>
    </source>
</evidence>
<keyword evidence="3" id="KW-1185">Reference proteome</keyword>